<dbReference type="GO" id="GO:0004519">
    <property type="term" value="F:endonuclease activity"/>
    <property type="evidence" value="ECO:0007669"/>
    <property type="project" value="UniProtKB-KW"/>
</dbReference>
<comment type="caution">
    <text evidence="1">The sequence shown here is derived from an EMBL/GenBank/DDBJ whole genome shotgun (WGS) entry which is preliminary data.</text>
</comment>
<organism evidence="1 2">
    <name type="scientific">Dyella humi</name>
    <dbReference type="NCBI Taxonomy" id="1770547"/>
    <lineage>
        <taxon>Bacteria</taxon>
        <taxon>Pseudomonadati</taxon>
        <taxon>Pseudomonadota</taxon>
        <taxon>Gammaproteobacteria</taxon>
        <taxon>Lysobacterales</taxon>
        <taxon>Rhodanobacteraceae</taxon>
        <taxon>Dyella</taxon>
    </lineage>
</organism>
<evidence type="ECO:0000313" key="2">
    <source>
        <dbReference type="Proteomes" id="UP001620409"/>
    </source>
</evidence>
<proteinExistence type="predicted"/>
<keyword evidence="1" id="KW-0378">Hydrolase</keyword>
<keyword evidence="2" id="KW-1185">Reference proteome</keyword>
<protein>
    <submittedName>
        <fullName evidence="1">HNH endonuclease</fullName>
    </submittedName>
</protein>
<sequence length="295" mass="32889">MMRLENPVRTFVESIDACLAGITGNVELRKALIKSKGDLLTVEPTYLQAALRGELSTITAVDDDADEEAAIVGDLRRSDLIKLYEQYLVPKGKPGRRVYSDLLNAAREQCPFCGGIGTPKTLDHFLTKGKHPSFSVLPFNLVPSCRDCNMGEKGQVGASVAEEVLLQPYADKDLFFNEQWIFSSYEADPSGEPGLLAYFVRTPEWWSAVDVARAEHHFKAFDLAHKYGLKAGRSAVTVMAQARAMIRKGLSHADIREVILQPGIDSAPFSNHWQRGMYQSLCEYFSDGWVWNPGW</sequence>
<gene>
    <name evidence="1" type="ORF">ISP18_09810</name>
</gene>
<dbReference type="CDD" id="cd00085">
    <property type="entry name" value="HNHc"/>
    <property type="match status" value="1"/>
</dbReference>
<dbReference type="RefSeq" id="WP_380010212.1">
    <property type="nucleotide sequence ID" value="NZ_JADIKI010000022.1"/>
</dbReference>
<dbReference type="EMBL" id="JADIKI010000022">
    <property type="protein sequence ID" value="MFK2854884.1"/>
    <property type="molecule type" value="Genomic_DNA"/>
</dbReference>
<keyword evidence="1" id="KW-0540">Nuclease</keyword>
<evidence type="ECO:0000313" key="1">
    <source>
        <dbReference type="EMBL" id="MFK2854884.1"/>
    </source>
</evidence>
<reference evidence="1 2" key="1">
    <citation type="submission" date="2020-10" db="EMBL/GenBank/DDBJ databases">
        <title>Phylogeny of dyella-like bacteria.</title>
        <authorList>
            <person name="Fu J."/>
        </authorList>
    </citation>
    <scope>NUCLEOTIDE SEQUENCE [LARGE SCALE GENOMIC DNA]</scope>
    <source>
        <strain evidence="1 2">DHG40</strain>
    </source>
</reference>
<dbReference type="Proteomes" id="UP001620409">
    <property type="component" value="Unassembled WGS sequence"/>
</dbReference>
<name>A0ABW8II59_9GAMM</name>
<accession>A0ABW8II59</accession>
<keyword evidence="1" id="KW-0255">Endonuclease</keyword>
<dbReference type="InterPro" id="IPR003615">
    <property type="entry name" value="HNH_nuc"/>
</dbReference>